<organism evidence="6 7">
    <name type="scientific">Pundamilia nyererei</name>
    <dbReference type="NCBI Taxonomy" id="303518"/>
    <lineage>
        <taxon>Eukaryota</taxon>
        <taxon>Metazoa</taxon>
        <taxon>Chordata</taxon>
        <taxon>Craniata</taxon>
        <taxon>Vertebrata</taxon>
        <taxon>Euteleostomi</taxon>
        <taxon>Actinopterygii</taxon>
        <taxon>Neopterygii</taxon>
        <taxon>Teleostei</taxon>
        <taxon>Neoteleostei</taxon>
        <taxon>Acanthomorphata</taxon>
        <taxon>Ovalentaria</taxon>
        <taxon>Cichlomorphae</taxon>
        <taxon>Cichliformes</taxon>
        <taxon>Cichlidae</taxon>
        <taxon>African cichlids</taxon>
        <taxon>Pseudocrenilabrinae</taxon>
        <taxon>Haplochromini</taxon>
        <taxon>Pundamilia</taxon>
    </lineage>
</organism>
<dbReference type="InterPro" id="IPR003597">
    <property type="entry name" value="Ig_C1-set"/>
</dbReference>
<dbReference type="InterPro" id="IPR013106">
    <property type="entry name" value="Ig_V-set"/>
</dbReference>
<dbReference type="RefSeq" id="XP_005750913.2">
    <property type="nucleotide sequence ID" value="XM_005750856.2"/>
</dbReference>
<reference evidence="7" key="1">
    <citation type="submission" date="2025-08" db="UniProtKB">
        <authorList>
            <consortium name="RefSeq"/>
        </authorList>
    </citation>
    <scope>IDENTIFICATION</scope>
</reference>
<dbReference type="PROSITE" id="PS50835">
    <property type="entry name" value="IG_LIKE"/>
    <property type="match status" value="1"/>
</dbReference>
<dbReference type="InterPro" id="IPR007110">
    <property type="entry name" value="Ig-like_dom"/>
</dbReference>
<dbReference type="PANTHER" id="PTHR23268">
    <property type="entry name" value="T-CELL RECEPTOR BETA CHAIN"/>
    <property type="match status" value="1"/>
</dbReference>
<keyword evidence="3" id="KW-0812">Transmembrane</keyword>
<keyword evidence="2" id="KW-0391">Immunity</keyword>
<name>A0A9Y3S2G9_9CICH</name>
<dbReference type="InterPro" id="IPR003599">
    <property type="entry name" value="Ig_sub"/>
</dbReference>
<dbReference type="AlphaFoldDB" id="A0A9Y3S2G9"/>
<dbReference type="Proteomes" id="UP000695023">
    <property type="component" value="Unplaced"/>
</dbReference>
<dbReference type="PANTHER" id="PTHR23268:SF102">
    <property type="entry name" value="IMMUNOGLOBULIN V-SET DOMAIN-CONTAINING PROTEIN"/>
    <property type="match status" value="1"/>
</dbReference>
<sequence>MSPFIHTFGFLFLCFPTLVSSIIFHQSLPQIVNVSSKVRIACSHGDGTRLVMLWYQQRTGSPSMTLIGFGYGTGDPTYEGHSYVRGRMSSQSREVRQSVSYSKMWKMCSAGITLFLLLLFTYQANCVTFQQPQSRIVNVGERVEIQCSHDDDSLYVMLWYQQRDYGAMSLIGYSYDTNKPDYEPAFQNHIEILRETRVKGALSLPSVKLSHSAVYFCAAKIAKRSPKRQGRGFCNSLRALCSFSEAYFGAGTKLTVLAPNRTVERPTVKVFKPSTKECQNEKDKKNKKTLLCVASGFYPDHVNVSWQIDGVDVKDGVATDHSAHWNGTHYRITSRLRVLFSQWFKPGKNFTCTVDFFAGEQTVPSVGWVAGIRNPGAAAIRNKYLKTTHNAKLSYLVLIIKSSIYGLFVIILVWKLQGFSRKPEK</sequence>
<dbReference type="SMART" id="SM00407">
    <property type="entry name" value="IGc1"/>
    <property type="match status" value="1"/>
</dbReference>
<gene>
    <name evidence="7" type="primary">LOC102205961</name>
</gene>
<dbReference type="SUPFAM" id="SSF48726">
    <property type="entry name" value="Immunoglobulin"/>
    <property type="match status" value="3"/>
</dbReference>
<feature type="domain" description="Ig-like" evidence="5">
    <location>
        <begin position="266"/>
        <end position="364"/>
    </location>
</feature>
<dbReference type="Pfam" id="PF07686">
    <property type="entry name" value="V-set"/>
    <property type="match status" value="1"/>
</dbReference>
<dbReference type="InterPro" id="IPR013783">
    <property type="entry name" value="Ig-like_fold"/>
</dbReference>
<accession>A0A9Y3S2G9</accession>
<dbReference type="GeneID" id="102205961"/>
<dbReference type="Pfam" id="PF07654">
    <property type="entry name" value="C1-set"/>
    <property type="match status" value="1"/>
</dbReference>
<evidence type="ECO:0000256" key="3">
    <source>
        <dbReference type="SAM" id="Phobius"/>
    </source>
</evidence>
<evidence type="ECO:0000256" key="4">
    <source>
        <dbReference type="SAM" id="SignalP"/>
    </source>
</evidence>
<dbReference type="GO" id="GO:0005886">
    <property type="term" value="C:plasma membrane"/>
    <property type="evidence" value="ECO:0007669"/>
    <property type="project" value="TreeGrafter"/>
</dbReference>
<keyword evidence="1 4" id="KW-0732">Signal</keyword>
<dbReference type="Gene3D" id="2.60.40.10">
    <property type="entry name" value="Immunoglobulins"/>
    <property type="match status" value="3"/>
</dbReference>
<proteinExistence type="predicted"/>
<feature type="signal peptide" evidence="4">
    <location>
        <begin position="1"/>
        <end position="21"/>
    </location>
</feature>
<dbReference type="GO" id="GO:0007166">
    <property type="term" value="P:cell surface receptor signaling pathway"/>
    <property type="evidence" value="ECO:0007669"/>
    <property type="project" value="TreeGrafter"/>
</dbReference>
<dbReference type="InterPro" id="IPR050413">
    <property type="entry name" value="TCR_beta_variable"/>
</dbReference>
<dbReference type="GO" id="GO:0002376">
    <property type="term" value="P:immune system process"/>
    <property type="evidence" value="ECO:0007669"/>
    <property type="project" value="UniProtKB-KW"/>
</dbReference>
<feature type="transmembrane region" description="Helical" evidence="3">
    <location>
        <begin position="393"/>
        <end position="414"/>
    </location>
</feature>
<evidence type="ECO:0000259" key="5">
    <source>
        <dbReference type="PROSITE" id="PS50835"/>
    </source>
</evidence>
<evidence type="ECO:0000313" key="6">
    <source>
        <dbReference type="Proteomes" id="UP000695023"/>
    </source>
</evidence>
<evidence type="ECO:0000256" key="2">
    <source>
        <dbReference type="ARBA" id="ARBA00022859"/>
    </source>
</evidence>
<keyword evidence="3" id="KW-1133">Transmembrane helix</keyword>
<dbReference type="InterPro" id="IPR036179">
    <property type="entry name" value="Ig-like_dom_sf"/>
</dbReference>
<keyword evidence="3" id="KW-0472">Membrane</keyword>
<dbReference type="SMART" id="SM00409">
    <property type="entry name" value="IG"/>
    <property type="match status" value="1"/>
</dbReference>
<feature type="chain" id="PRO_5041428035" evidence="4">
    <location>
        <begin position="22"/>
        <end position="425"/>
    </location>
</feature>
<protein>
    <submittedName>
        <fullName evidence="7">Uncharacterized protein LOC102205961</fullName>
    </submittedName>
</protein>
<keyword evidence="6" id="KW-1185">Reference proteome</keyword>
<evidence type="ECO:0000313" key="7">
    <source>
        <dbReference type="RefSeq" id="XP_005750913.2"/>
    </source>
</evidence>
<evidence type="ECO:0000256" key="1">
    <source>
        <dbReference type="ARBA" id="ARBA00022729"/>
    </source>
</evidence>